<dbReference type="EMBL" id="VIIS01001723">
    <property type="protein sequence ID" value="KAF0293768.1"/>
    <property type="molecule type" value="Genomic_DNA"/>
</dbReference>
<dbReference type="OrthoDB" id="6359515at2759"/>
<keyword evidence="2" id="KW-0732">Signal</keyword>
<accession>A0A6A4VV34</accession>
<protein>
    <recommendedName>
        <fullName evidence="5">WSC domain-containing protein</fullName>
    </recommendedName>
</protein>
<organism evidence="3 4">
    <name type="scientific">Amphibalanus amphitrite</name>
    <name type="common">Striped barnacle</name>
    <name type="synonym">Balanus amphitrite</name>
    <dbReference type="NCBI Taxonomy" id="1232801"/>
    <lineage>
        <taxon>Eukaryota</taxon>
        <taxon>Metazoa</taxon>
        <taxon>Ecdysozoa</taxon>
        <taxon>Arthropoda</taxon>
        <taxon>Crustacea</taxon>
        <taxon>Multicrustacea</taxon>
        <taxon>Cirripedia</taxon>
        <taxon>Thoracica</taxon>
        <taxon>Thoracicalcarea</taxon>
        <taxon>Balanomorpha</taxon>
        <taxon>Balanoidea</taxon>
        <taxon>Balanidae</taxon>
        <taxon>Amphibalaninae</taxon>
        <taxon>Amphibalanus</taxon>
    </lineage>
</organism>
<evidence type="ECO:0000313" key="3">
    <source>
        <dbReference type="EMBL" id="KAF0293768.1"/>
    </source>
</evidence>
<feature type="signal peptide" evidence="2">
    <location>
        <begin position="1"/>
        <end position="45"/>
    </location>
</feature>
<feature type="chain" id="PRO_5025419122" description="WSC domain-containing protein" evidence="2">
    <location>
        <begin position="46"/>
        <end position="452"/>
    </location>
</feature>
<reference evidence="3 4" key="1">
    <citation type="submission" date="2019-07" db="EMBL/GenBank/DDBJ databases">
        <title>Draft genome assembly of a fouling barnacle, Amphibalanus amphitrite (Darwin, 1854): The first reference genome for Thecostraca.</title>
        <authorList>
            <person name="Kim W."/>
        </authorList>
    </citation>
    <scope>NUCLEOTIDE SEQUENCE [LARGE SCALE GENOMIC DNA]</scope>
    <source>
        <strain evidence="3">SNU_AA5</strain>
        <tissue evidence="3">Soma without cirri and trophi</tissue>
    </source>
</reference>
<feature type="compositionally biased region" description="Low complexity" evidence="1">
    <location>
        <begin position="267"/>
        <end position="280"/>
    </location>
</feature>
<feature type="region of interest" description="Disordered" evidence="1">
    <location>
        <begin position="267"/>
        <end position="286"/>
    </location>
</feature>
<sequence>MLPRRMHRSAGPRRPADWPPPLQRGLLGPALLLVVLLMSSSGAGASSATAPRLLGCRTAAEDQLLQGAAFSTPADGVDCAAVCQQQESLLAVSGQRWCFCVNQPVSAAELTANCSGTAPDGLQLLHVYSVTEPAAEGAALLSERPPSPASPVSERFQVGSVYLQFDRCALSTGSSNEPAKQVDMCVHTCSVNFGGGFMALGPSQGNSVLYECHCSDQDLFGKSLDPAMCVEQCKRPGEVLHDTTCGGKTPDGATALSVYRLLDDIPGSTPTPVTTRRSTGLSSSVSGFTDSACPDGGVQVGGGSCYRPEAVTGDMTRPDDPRTYQEAVDACSRLSNGGWRPWAVETKEERDSVFQILLVDMGFLQDTDDVVTSGTVQADGSTVQWADWPGDPAAGWLAGATSGTPTAGDVLVWENIQGASPDTTTMRYYPPDSLPSTVAVICELPTATTTSS</sequence>
<gene>
    <name evidence="3" type="ORF">FJT64_008494</name>
</gene>
<feature type="region of interest" description="Disordered" evidence="1">
    <location>
        <begin position="1"/>
        <end position="21"/>
    </location>
</feature>
<evidence type="ECO:0000256" key="1">
    <source>
        <dbReference type="SAM" id="MobiDB-lite"/>
    </source>
</evidence>
<dbReference type="AlphaFoldDB" id="A0A6A4VV34"/>
<proteinExistence type="predicted"/>
<keyword evidence="4" id="KW-1185">Reference proteome</keyword>
<comment type="caution">
    <text evidence="3">The sequence shown here is derived from an EMBL/GenBank/DDBJ whole genome shotgun (WGS) entry which is preliminary data.</text>
</comment>
<evidence type="ECO:0000256" key="2">
    <source>
        <dbReference type="SAM" id="SignalP"/>
    </source>
</evidence>
<evidence type="ECO:0008006" key="5">
    <source>
        <dbReference type="Google" id="ProtNLM"/>
    </source>
</evidence>
<name>A0A6A4VV34_AMPAM</name>
<dbReference type="Proteomes" id="UP000440578">
    <property type="component" value="Unassembled WGS sequence"/>
</dbReference>
<evidence type="ECO:0000313" key="4">
    <source>
        <dbReference type="Proteomes" id="UP000440578"/>
    </source>
</evidence>
<feature type="compositionally biased region" description="Basic residues" evidence="1">
    <location>
        <begin position="1"/>
        <end position="11"/>
    </location>
</feature>